<dbReference type="InterPro" id="IPR008538">
    <property type="entry name" value="Uma2"/>
</dbReference>
<accession>A0A7C2JWU1</accession>
<sequence length="175" mass="18901">MQIEGKAEIVDGRIVVMSPTGTWPSLVALEIAVSLKAYARRTKRGRAVADNAIFRVHLPHRDSFSPDAAYYVGPSAKMGPFEGAPQFAAEVRSIGPRGDKLAADKRADYFAAGTLVVWDVDLLSNDVIQVYRASDPETPTIYRPGDVAEAEPAVPGWTVAVNDLLPDDWAPPPSN</sequence>
<proteinExistence type="predicted"/>
<dbReference type="PANTHER" id="PTHR34107">
    <property type="entry name" value="SLL0198 PROTEIN-RELATED"/>
    <property type="match status" value="1"/>
</dbReference>
<dbReference type="SUPFAM" id="SSF52980">
    <property type="entry name" value="Restriction endonuclease-like"/>
    <property type="match status" value="1"/>
</dbReference>
<comment type="caution">
    <text evidence="2">The sequence shown here is derived from an EMBL/GenBank/DDBJ whole genome shotgun (WGS) entry which is preliminary data.</text>
</comment>
<keyword evidence="2" id="KW-0255">Endonuclease</keyword>
<evidence type="ECO:0000313" key="2">
    <source>
        <dbReference type="EMBL" id="HEN14504.1"/>
    </source>
</evidence>
<dbReference type="Gene3D" id="3.90.1570.10">
    <property type="entry name" value="tt1808, chain A"/>
    <property type="match status" value="1"/>
</dbReference>
<dbReference type="EMBL" id="DSOK01000108">
    <property type="protein sequence ID" value="HEN14504.1"/>
    <property type="molecule type" value="Genomic_DNA"/>
</dbReference>
<keyword evidence="2" id="KW-0378">Hydrolase</keyword>
<reference evidence="2" key="1">
    <citation type="journal article" date="2020" name="mSystems">
        <title>Genome- and Community-Level Interaction Insights into Carbon Utilization and Element Cycling Functions of Hydrothermarchaeota in Hydrothermal Sediment.</title>
        <authorList>
            <person name="Zhou Z."/>
            <person name="Liu Y."/>
            <person name="Xu W."/>
            <person name="Pan J."/>
            <person name="Luo Z.H."/>
            <person name="Li M."/>
        </authorList>
    </citation>
    <scope>NUCLEOTIDE SEQUENCE [LARGE SCALE GENOMIC DNA]</scope>
    <source>
        <strain evidence="2">SpSt-339</strain>
    </source>
</reference>
<dbReference type="AlphaFoldDB" id="A0A7C2JWU1"/>
<organism evidence="2">
    <name type="scientific">Schlesneria paludicola</name>
    <dbReference type="NCBI Taxonomy" id="360056"/>
    <lineage>
        <taxon>Bacteria</taxon>
        <taxon>Pseudomonadati</taxon>
        <taxon>Planctomycetota</taxon>
        <taxon>Planctomycetia</taxon>
        <taxon>Planctomycetales</taxon>
        <taxon>Planctomycetaceae</taxon>
        <taxon>Schlesneria</taxon>
    </lineage>
</organism>
<feature type="domain" description="Putative restriction endonuclease" evidence="1">
    <location>
        <begin position="5"/>
        <end position="161"/>
    </location>
</feature>
<dbReference type="InterPro" id="IPR012296">
    <property type="entry name" value="Nuclease_put_TT1808"/>
</dbReference>
<evidence type="ECO:0000259" key="1">
    <source>
        <dbReference type="Pfam" id="PF05685"/>
    </source>
</evidence>
<name>A0A7C2JWU1_9PLAN</name>
<keyword evidence="2" id="KW-0540">Nuclease</keyword>
<dbReference type="CDD" id="cd06260">
    <property type="entry name" value="DUF820-like"/>
    <property type="match status" value="1"/>
</dbReference>
<gene>
    <name evidence="2" type="ORF">ENQ76_03420</name>
</gene>
<dbReference type="InterPro" id="IPR011335">
    <property type="entry name" value="Restrct_endonuc-II-like"/>
</dbReference>
<protein>
    <submittedName>
        <fullName evidence="2">Uma2 family endonuclease</fullName>
    </submittedName>
</protein>
<dbReference type="Pfam" id="PF05685">
    <property type="entry name" value="Uma2"/>
    <property type="match status" value="1"/>
</dbReference>
<dbReference type="PANTHER" id="PTHR34107:SF4">
    <property type="entry name" value="SLL1222 PROTEIN"/>
    <property type="match status" value="1"/>
</dbReference>
<dbReference type="GO" id="GO:0004519">
    <property type="term" value="F:endonuclease activity"/>
    <property type="evidence" value="ECO:0007669"/>
    <property type="project" value="UniProtKB-KW"/>
</dbReference>